<proteinExistence type="predicted"/>
<dbReference type="RefSeq" id="WP_206570573.1">
    <property type="nucleotide sequence ID" value="NZ_JAFKCW010000004.1"/>
</dbReference>
<dbReference type="InterPro" id="IPR013217">
    <property type="entry name" value="Methyltransf_12"/>
</dbReference>
<dbReference type="GO" id="GO:0032259">
    <property type="term" value="P:methylation"/>
    <property type="evidence" value="ECO:0007669"/>
    <property type="project" value="UniProtKB-KW"/>
</dbReference>
<dbReference type="CDD" id="cd02440">
    <property type="entry name" value="AdoMet_MTases"/>
    <property type="match status" value="1"/>
</dbReference>
<name>A0ABS3BTC4_9BACT</name>
<keyword evidence="3" id="KW-1185">Reference proteome</keyword>
<evidence type="ECO:0000313" key="3">
    <source>
        <dbReference type="Proteomes" id="UP000664698"/>
    </source>
</evidence>
<dbReference type="Pfam" id="PF08242">
    <property type="entry name" value="Methyltransf_12"/>
    <property type="match status" value="1"/>
</dbReference>
<comment type="caution">
    <text evidence="2">The sequence shown here is derived from an EMBL/GenBank/DDBJ whole genome shotgun (WGS) entry which is preliminary data.</text>
</comment>
<dbReference type="SUPFAM" id="SSF53335">
    <property type="entry name" value="S-adenosyl-L-methionine-dependent methyltransferases"/>
    <property type="match status" value="1"/>
</dbReference>
<feature type="domain" description="Methyltransferase type 12" evidence="1">
    <location>
        <begin position="40"/>
        <end position="133"/>
    </location>
</feature>
<dbReference type="PANTHER" id="PTHR43861:SF1">
    <property type="entry name" value="TRANS-ACONITATE 2-METHYLTRANSFERASE"/>
    <property type="match status" value="1"/>
</dbReference>
<gene>
    <name evidence="2" type="ORF">J0A67_16905</name>
</gene>
<sequence>MVQYLHGYNTQEQQRLIDQAGFLGPLIYPSVDFSDCKNLLEVGSGVGAQTAVLLGLFPELRITSVDFSEAQLAKARENLSGFSDRVTFVNQDVQYLDLREKFDAAFFCWALEHISDPQAVMHRVKSHLLPGAKIHITEVFNSTFYYEPASPALAHYYRVYNQQQRNFGGNPDVGAQLGNLLAHAGFKQIQLSRSGFHLDQSQPDELRGFIEFWKMLMKSGAPGLLDTGAISQNEIDAMESDLDGILADENAVFFYQFVQAKAMA</sequence>
<evidence type="ECO:0000259" key="1">
    <source>
        <dbReference type="Pfam" id="PF08242"/>
    </source>
</evidence>
<dbReference type="InterPro" id="IPR029063">
    <property type="entry name" value="SAM-dependent_MTases_sf"/>
</dbReference>
<organism evidence="2 3">
    <name type="scientific">Algoriphagus aestuariicola</name>
    <dbReference type="NCBI Taxonomy" id="1852016"/>
    <lineage>
        <taxon>Bacteria</taxon>
        <taxon>Pseudomonadati</taxon>
        <taxon>Bacteroidota</taxon>
        <taxon>Cytophagia</taxon>
        <taxon>Cytophagales</taxon>
        <taxon>Cyclobacteriaceae</taxon>
        <taxon>Algoriphagus</taxon>
    </lineage>
</organism>
<evidence type="ECO:0000313" key="2">
    <source>
        <dbReference type="EMBL" id="MBN7802557.1"/>
    </source>
</evidence>
<dbReference type="EMBL" id="JAFKCW010000004">
    <property type="protein sequence ID" value="MBN7802557.1"/>
    <property type="molecule type" value="Genomic_DNA"/>
</dbReference>
<dbReference type="GO" id="GO:0008168">
    <property type="term" value="F:methyltransferase activity"/>
    <property type="evidence" value="ECO:0007669"/>
    <property type="project" value="UniProtKB-KW"/>
</dbReference>
<dbReference type="Proteomes" id="UP000664698">
    <property type="component" value="Unassembled WGS sequence"/>
</dbReference>
<accession>A0ABS3BTC4</accession>
<keyword evidence="2" id="KW-0808">Transferase</keyword>
<dbReference type="PANTHER" id="PTHR43861">
    <property type="entry name" value="TRANS-ACONITATE 2-METHYLTRANSFERASE-RELATED"/>
    <property type="match status" value="1"/>
</dbReference>
<reference evidence="2 3" key="1">
    <citation type="submission" date="2021-03" db="EMBL/GenBank/DDBJ databases">
        <title>novel species isolated from a fishpond in China.</title>
        <authorList>
            <person name="Lu H."/>
            <person name="Cai Z."/>
        </authorList>
    </citation>
    <scope>NUCLEOTIDE SEQUENCE [LARGE SCALE GENOMIC DNA]</scope>
    <source>
        <strain evidence="2 3">JCM 31546</strain>
    </source>
</reference>
<keyword evidence="2" id="KW-0489">Methyltransferase</keyword>
<protein>
    <submittedName>
        <fullName evidence="2">Methyltransferase</fullName>
    </submittedName>
</protein>
<dbReference type="Gene3D" id="3.40.50.150">
    <property type="entry name" value="Vaccinia Virus protein VP39"/>
    <property type="match status" value="1"/>
</dbReference>